<protein>
    <submittedName>
        <fullName evidence="2">Uncharacterized protein</fullName>
    </submittedName>
</protein>
<sequence>MRILKLIASVIAVAFLSSAGGEASSDGEPIGVKSFKEKTILLYHKPTEKRPGSRVKDLDGVKVRSLGETDEMFLVSFFPENGLIGIMTAKAGVVIVERDEVISTDEEALDEKMGIEVPPGGCIDALSVARSRNNGTSGTTRGMGAC</sequence>
<organism evidence="2 3">
    <name type="scientific">Parvularcula mediterranea</name>
    <dbReference type="NCBI Taxonomy" id="2732508"/>
    <lineage>
        <taxon>Bacteria</taxon>
        <taxon>Pseudomonadati</taxon>
        <taxon>Pseudomonadota</taxon>
        <taxon>Alphaproteobacteria</taxon>
        <taxon>Parvularculales</taxon>
        <taxon>Parvularculaceae</taxon>
        <taxon>Parvularcula</taxon>
    </lineage>
</organism>
<reference evidence="2 3" key="1">
    <citation type="submission" date="2020-05" db="EMBL/GenBank/DDBJ databases">
        <title>Parvularcula mediterraneae sp. nov., isolated from polypropylene straw from shallow seawater of the seashore of Laganas in Zakynthos island, Greece.</title>
        <authorList>
            <person name="Szabo I."/>
            <person name="Al-Omari J."/>
            <person name="Rado J."/>
            <person name="Szerdahelyi G.S."/>
        </authorList>
    </citation>
    <scope>NUCLEOTIDE SEQUENCE [LARGE SCALE GENOMIC DNA]</scope>
    <source>
        <strain evidence="2 3">ZS-1/3</strain>
    </source>
</reference>
<evidence type="ECO:0000256" key="1">
    <source>
        <dbReference type="SAM" id="SignalP"/>
    </source>
</evidence>
<keyword evidence="3" id="KW-1185">Reference proteome</keyword>
<comment type="caution">
    <text evidence="2">The sequence shown here is derived from an EMBL/GenBank/DDBJ whole genome shotgun (WGS) entry which is preliminary data.</text>
</comment>
<evidence type="ECO:0000313" key="2">
    <source>
        <dbReference type="EMBL" id="NNU14903.1"/>
    </source>
</evidence>
<feature type="chain" id="PRO_5030921658" evidence="1">
    <location>
        <begin position="24"/>
        <end position="146"/>
    </location>
</feature>
<dbReference type="EMBL" id="JABFCX010000002">
    <property type="protein sequence ID" value="NNU14903.1"/>
    <property type="molecule type" value="Genomic_DNA"/>
</dbReference>
<feature type="signal peptide" evidence="1">
    <location>
        <begin position="1"/>
        <end position="23"/>
    </location>
</feature>
<keyword evidence="1" id="KW-0732">Signal</keyword>
<name>A0A7Y3W3X5_9PROT</name>
<accession>A0A7Y3W3X5</accession>
<dbReference type="RefSeq" id="WP_173195937.1">
    <property type="nucleotide sequence ID" value="NZ_JABFCX010000002.1"/>
</dbReference>
<dbReference type="Proteomes" id="UP000536835">
    <property type="component" value="Unassembled WGS sequence"/>
</dbReference>
<evidence type="ECO:0000313" key="3">
    <source>
        <dbReference type="Proteomes" id="UP000536835"/>
    </source>
</evidence>
<proteinExistence type="predicted"/>
<gene>
    <name evidence="2" type="ORF">HK107_01020</name>
</gene>
<dbReference type="AlphaFoldDB" id="A0A7Y3W3X5"/>